<dbReference type="GO" id="GO:0004425">
    <property type="term" value="F:indole-3-glycerol-phosphate synthase activity"/>
    <property type="evidence" value="ECO:0007669"/>
    <property type="project" value="UniProtKB-EC"/>
</dbReference>
<evidence type="ECO:0000256" key="5">
    <source>
        <dbReference type="ARBA" id="ARBA00022822"/>
    </source>
</evidence>
<reference evidence="9 10" key="1">
    <citation type="submission" date="2009-08" db="EMBL/GenBank/DDBJ databases">
        <authorList>
            <person name="Weinstock G."/>
            <person name="Sodergren E."/>
            <person name="Clifton S."/>
            <person name="Fulton L."/>
            <person name="Fulton B."/>
            <person name="Courtney L."/>
            <person name="Fronick C."/>
            <person name="Harrison M."/>
            <person name="Strong C."/>
            <person name="Farmer C."/>
            <person name="Delahaunty K."/>
            <person name="Markovic C."/>
            <person name="Hall O."/>
            <person name="Minx P."/>
            <person name="Tomlinson C."/>
            <person name="Mitreva M."/>
            <person name="Nelson J."/>
            <person name="Hou S."/>
            <person name="Wollam A."/>
            <person name="Pepin K.H."/>
            <person name="Johnson M."/>
            <person name="Bhonagiri V."/>
            <person name="Nash W.E."/>
            <person name="Warren W."/>
            <person name="Chinwalla A."/>
            <person name="Mardis E.R."/>
            <person name="Wilson R.K."/>
        </authorList>
    </citation>
    <scope>NUCLEOTIDE SEQUENCE [LARGE SCALE GENOMIC DNA]</scope>
    <source>
        <strain evidence="9 10">L1-82</strain>
    </source>
</reference>
<dbReference type="EC" id="4.1.1.48" evidence="3"/>
<evidence type="ECO:0000256" key="4">
    <source>
        <dbReference type="ARBA" id="ARBA00022605"/>
    </source>
</evidence>
<comment type="catalytic activity">
    <reaction evidence="1">
        <text>1-(2-carboxyphenylamino)-1-deoxy-D-ribulose 5-phosphate + H(+) = (1S,2R)-1-C-(indol-3-yl)glycerol 3-phosphate + CO2 + H2O</text>
        <dbReference type="Rhea" id="RHEA:23476"/>
        <dbReference type="ChEBI" id="CHEBI:15377"/>
        <dbReference type="ChEBI" id="CHEBI:15378"/>
        <dbReference type="ChEBI" id="CHEBI:16526"/>
        <dbReference type="ChEBI" id="CHEBI:58613"/>
        <dbReference type="ChEBI" id="CHEBI:58866"/>
        <dbReference type="EC" id="4.1.1.48"/>
    </reaction>
</comment>
<keyword evidence="4" id="KW-0028">Amino-acid biosynthesis</keyword>
<organism evidence="9 10">
    <name type="scientific">Roseburia intestinalis L1-82</name>
    <dbReference type="NCBI Taxonomy" id="536231"/>
    <lineage>
        <taxon>Bacteria</taxon>
        <taxon>Bacillati</taxon>
        <taxon>Bacillota</taxon>
        <taxon>Clostridia</taxon>
        <taxon>Lachnospirales</taxon>
        <taxon>Lachnospiraceae</taxon>
        <taxon>Roseburia</taxon>
    </lineage>
</organism>
<protein>
    <recommendedName>
        <fullName evidence="3">indole-3-glycerol-phosphate synthase</fullName>
        <ecNumber evidence="3">4.1.1.48</ecNumber>
    </recommendedName>
</protein>
<keyword evidence="6" id="KW-0057">Aromatic amino acid biosynthesis</keyword>
<evidence type="ECO:0000256" key="7">
    <source>
        <dbReference type="ARBA" id="ARBA00023239"/>
    </source>
</evidence>
<dbReference type="InterPro" id="IPR011060">
    <property type="entry name" value="RibuloseP-bd_barrel"/>
</dbReference>
<dbReference type="AlphaFoldDB" id="C7G7G7"/>
<dbReference type="HOGENOM" id="CLU_2644060_0_0_9"/>
<dbReference type="UniPathway" id="UPA00035">
    <property type="reaction ID" value="UER00043"/>
</dbReference>
<dbReference type="InterPro" id="IPR013798">
    <property type="entry name" value="Indole-3-glycerol_P_synth_dom"/>
</dbReference>
<evidence type="ECO:0000256" key="1">
    <source>
        <dbReference type="ARBA" id="ARBA00001633"/>
    </source>
</evidence>
<keyword evidence="5" id="KW-0822">Tryptophan biosynthesis</keyword>
<evidence type="ECO:0000256" key="3">
    <source>
        <dbReference type="ARBA" id="ARBA00012362"/>
    </source>
</evidence>
<dbReference type="InterPro" id="IPR013785">
    <property type="entry name" value="Aldolase_TIM"/>
</dbReference>
<dbReference type="SUPFAM" id="SSF51366">
    <property type="entry name" value="Ribulose-phoshate binding barrel"/>
    <property type="match status" value="1"/>
</dbReference>
<sequence>MILDVIVEDKKKRLPEHKKNISEIKMRELAEKYEGKKHGFYQALSKSGISIIGEFKNASPSLGKIKSKINLLDRIDE</sequence>
<evidence type="ECO:0000313" key="10">
    <source>
        <dbReference type="Proteomes" id="UP000004828"/>
    </source>
</evidence>
<evidence type="ECO:0000259" key="8">
    <source>
        <dbReference type="Pfam" id="PF00218"/>
    </source>
</evidence>
<dbReference type="GO" id="GO:0000162">
    <property type="term" value="P:L-tryptophan biosynthetic process"/>
    <property type="evidence" value="ECO:0007669"/>
    <property type="project" value="UniProtKB-UniPathway"/>
</dbReference>
<feature type="domain" description="Indole-3-glycerol phosphate synthase" evidence="8">
    <location>
        <begin position="3"/>
        <end position="71"/>
    </location>
</feature>
<comment type="pathway">
    <text evidence="2">Amino-acid biosynthesis; L-tryptophan biosynthesis; L-tryptophan from chorismate: step 4/5.</text>
</comment>
<accession>C7G7G7</accession>
<proteinExistence type="predicted"/>
<dbReference type="Gene3D" id="3.20.20.70">
    <property type="entry name" value="Aldolase class I"/>
    <property type="match status" value="1"/>
</dbReference>
<evidence type="ECO:0000256" key="2">
    <source>
        <dbReference type="ARBA" id="ARBA00004696"/>
    </source>
</evidence>
<evidence type="ECO:0000256" key="6">
    <source>
        <dbReference type="ARBA" id="ARBA00023141"/>
    </source>
</evidence>
<dbReference type="Pfam" id="PF00218">
    <property type="entry name" value="IGPS"/>
    <property type="match status" value="1"/>
</dbReference>
<keyword evidence="7" id="KW-0456">Lyase</keyword>
<comment type="caution">
    <text evidence="9">The sequence shown here is derived from an EMBL/GenBank/DDBJ whole genome shotgun (WGS) entry which is preliminary data.</text>
</comment>
<gene>
    <name evidence="9" type="ORF">ROSINTL182_05841</name>
</gene>
<dbReference type="EMBL" id="ABYJ02000041">
    <property type="protein sequence ID" value="EEV02230.1"/>
    <property type="molecule type" value="Genomic_DNA"/>
</dbReference>
<dbReference type="Proteomes" id="UP000004828">
    <property type="component" value="Unassembled WGS sequence"/>
</dbReference>
<name>C7G7G7_9FIRM</name>
<evidence type="ECO:0000313" key="9">
    <source>
        <dbReference type="EMBL" id="EEV02230.1"/>
    </source>
</evidence>
<feature type="non-terminal residue" evidence="9">
    <location>
        <position position="77"/>
    </location>
</feature>